<dbReference type="CDD" id="cd00190">
    <property type="entry name" value="Tryp_SPc"/>
    <property type="match status" value="1"/>
</dbReference>
<dbReference type="FunFam" id="2.40.10.10:FF:000068">
    <property type="entry name" value="transmembrane protease serine 2"/>
    <property type="match status" value="1"/>
</dbReference>
<proteinExistence type="predicted"/>
<protein>
    <recommendedName>
        <fullName evidence="5">Peptidase S1 domain-containing protein</fullName>
    </recommendedName>
</protein>
<evidence type="ECO:0000256" key="4">
    <source>
        <dbReference type="ARBA" id="ARBA00023157"/>
    </source>
</evidence>
<evidence type="ECO:0000256" key="2">
    <source>
        <dbReference type="ARBA" id="ARBA00022801"/>
    </source>
</evidence>
<organism evidence="6 7">
    <name type="scientific">Pleuronectes platessa</name>
    <name type="common">European plaice</name>
    <dbReference type="NCBI Taxonomy" id="8262"/>
    <lineage>
        <taxon>Eukaryota</taxon>
        <taxon>Metazoa</taxon>
        <taxon>Chordata</taxon>
        <taxon>Craniata</taxon>
        <taxon>Vertebrata</taxon>
        <taxon>Euteleostomi</taxon>
        <taxon>Actinopterygii</taxon>
        <taxon>Neopterygii</taxon>
        <taxon>Teleostei</taxon>
        <taxon>Neoteleostei</taxon>
        <taxon>Acanthomorphata</taxon>
        <taxon>Carangaria</taxon>
        <taxon>Pleuronectiformes</taxon>
        <taxon>Pleuronectoidei</taxon>
        <taxon>Pleuronectidae</taxon>
        <taxon>Pleuronectes</taxon>
    </lineage>
</organism>
<dbReference type="Proteomes" id="UP001153269">
    <property type="component" value="Unassembled WGS sequence"/>
</dbReference>
<dbReference type="InterPro" id="IPR001314">
    <property type="entry name" value="Peptidase_S1A"/>
</dbReference>
<evidence type="ECO:0000256" key="3">
    <source>
        <dbReference type="ARBA" id="ARBA00022825"/>
    </source>
</evidence>
<dbReference type="InterPro" id="IPR001254">
    <property type="entry name" value="Trypsin_dom"/>
</dbReference>
<dbReference type="GO" id="GO:0004252">
    <property type="term" value="F:serine-type endopeptidase activity"/>
    <property type="evidence" value="ECO:0007669"/>
    <property type="project" value="InterPro"/>
</dbReference>
<name>A0A9N7V4L3_PLEPL</name>
<accession>A0A9N7V4L3</accession>
<dbReference type="Gene3D" id="2.40.10.10">
    <property type="entry name" value="Trypsin-like serine proteases"/>
    <property type="match status" value="2"/>
</dbReference>
<reference evidence="6" key="1">
    <citation type="submission" date="2020-03" db="EMBL/GenBank/DDBJ databases">
        <authorList>
            <person name="Weist P."/>
        </authorList>
    </citation>
    <scope>NUCLEOTIDE SEQUENCE</scope>
</reference>
<dbReference type="PRINTS" id="PR00722">
    <property type="entry name" value="CHYMOTRYPSIN"/>
</dbReference>
<keyword evidence="3" id="KW-0720">Serine protease</keyword>
<dbReference type="PROSITE" id="PS00134">
    <property type="entry name" value="TRYPSIN_HIS"/>
    <property type="match status" value="1"/>
</dbReference>
<evidence type="ECO:0000256" key="1">
    <source>
        <dbReference type="ARBA" id="ARBA00022670"/>
    </source>
</evidence>
<feature type="domain" description="Peptidase S1" evidence="5">
    <location>
        <begin position="1"/>
        <end position="217"/>
    </location>
</feature>
<evidence type="ECO:0000313" key="6">
    <source>
        <dbReference type="EMBL" id="CAB1442900.1"/>
    </source>
</evidence>
<keyword evidence="2" id="KW-0378">Hydrolase</keyword>
<gene>
    <name evidence="6" type="ORF">PLEPLA_LOCUS30619</name>
</gene>
<dbReference type="PANTHER" id="PTHR24252">
    <property type="entry name" value="ACROSIN-RELATED"/>
    <property type="match status" value="1"/>
</dbReference>
<dbReference type="InterPro" id="IPR018114">
    <property type="entry name" value="TRYPSIN_HIS"/>
</dbReference>
<evidence type="ECO:0000313" key="7">
    <source>
        <dbReference type="Proteomes" id="UP001153269"/>
    </source>
</evidence>
<keyword evidence="7" id="KW-1185">Reference proteome</keyword>
<sequence length="254" mass="27708">MLTRHKCGGTILNSLHVLTATHCLTNLKRYYCKYLRVVAGINKLSNQGSGAQIRSIKRIKMHEDFNTRTLDNDVALLRLSFCSSSMSTSNRPAPLIMSAMRTTSTSGTVSSLDGGAPYSKVGDPVNTLQEAEVQLFDRRKCNQISWYPGLITRIHDLCWTGERSGDSGGPLQCYSQTENRFYLVGVSSHGKKCGRPQKPGAYARISRYADWLSSGQTALASSASGLNTGAISAGFTSTPTLLGYILFVIIKHLC</sequence>
<dbReference type="PANTHER" id="PTHR24252:SF8">
    <property type="entry name" value="ACROSIN"/>
    <property type="match status" value="1"/>
</dbReference>
<dbReference type="SUPFAM" id="SSF50494">
    <property type="entry name" value="Trypsin-like serine proteases"/>
    <property type="match status" value="1"/>
</dbReference>
<dbReference type="SMART" id="SM00020">
    <property type="entry name" value="Tryp_SPc"/>
    <property type="match status" value="1"/>
</dbReference>
<evidence type="ECO:0000259" key="5">
    <source>
        <dbReference type="PROSITE" id="PS50240"/>
    </source>
</evidence>
<dbReference type="InterPro" id="IPR043504">
    <property type="entry name" value="Peptidase_S1_PA_chymotrypsin"/>
</dbReference>
<keyword evidence="4" id="KW-1015">Disulfide bond</keyword>
<dbReference type="GO" id="GO:0006508">
    <property type="term" value="P:proteolysis"/>
    <property type="evidence" value="ECO:0007669"/>
    <property type="project" value="UniProtKB-KW"/>
</dbReference>
<comment type="caution">
    <text evidence="6">The sequence shown here is derived from an EMBL/GenBank/DDBJ whole genome shotgun (WGS) entry which is preliminary data.</text>
</comment>
<dbReference type="InterPro" id="IPR009003">
    <property type="entry name" value="Peptidase_S1_PA"/>
</dbReference>
<dbReference type="PROSITE" id="PS50240">
    <property type="entry name" value="TRYPSIN_DOM"/>
    <property type="match status" value="1"/>
</dbReference>
<dbReference type="EMBL" id="CADEAL010002957">
    <property type="protein sequence ID" value="CAB1442900.1"/>
    <property type="molecule type" value="Genomic_DNA"/>
</dbReference>
<dbReference type="Pfam" id="PF00089">
    <property type="entry name" value="Trypsin"/>
    <property type="match status" value="1"/>
</dbReference>
<keyword evidence="1" id="KW-0645">Protease</keyword>
<dbReference type="AlphaFoldDB" id="A0A9N7V4L3"/>